<organism evidence="1 2">
    <name type="scientific">Olea europaea subsp. europaea</name>
    <dbReference type="NCBI Taxonomy" id="158383"/>
    <lineage>
        <taxon>Eukaryota</taxon>
        <taxon>Viridiplantae</taxon>
        <taxon>Streptophyta</taxon>
        <taxon>Embryophyta</taxon>
        <taxon>Tracheophyta</taxon>
        <taxon>Spermatophyta</taxon>
        <taxon>Magnoliopsida</taxon>
        <taxon>eudicotyledons</taxon>
        <taxon>Gunneridae</taxon>
        <taxon>Pentapetalae</taxon>
        <taxon>asterids</taxon>
        <taxon>lamiids</taxon>
        <taxon>Lamiales</taxon>
        <taxon>Oleaceae</taxon>
        <taxon>Oleeae</taxon>
        <taxon>Olea</taxon>
    </lineage>
</organism>
<reference evidence="1 2" key="1">
    <citation type="submission" date="2019-12" db="EMBL/GenBank/DDBJ databases">
        <authorList>
            <person name="Alioto T."/>
            <person name="Alioto T."/>
            <person name="Gomez Garrido J."/>
        </authorList>
    </citation>
    <scope>NUCLEOTIDE SEQUENCE [LARGE SCALE GENOMIC DNA]</scope>
</reference>
<dbReference type="Proteomes" id="UP000594638">
    <property type="component" value="Unassembled WGS sequence"/>
</dbReference>
<dbReference type="Gramene" id="OE9A081169T1">
    <property type="protein sequence ID" value="OE9A081169C1"/>
    <property type="gene ID" value="OE9A081169"/>
</dbReference>
<name>A0A8S0SEN8_OLEEU</name>
<gene>
    <name evidence="1" type="ORF">OLEA9_A081169</name>
</gene>
<evidence type="ECO:0000313" key="1">
    <source>
        <dbReference type="EMBL" id="CAA2991086.1"/>
    </source>
</evidence>
<dbReference type="EMBL" id="CACTIH010004689">
    <property type="protein sequence ID" value="CAA2991086.1"/>
    <property type="molecule type" value="Genomic_DNA"/>
</dbReference>
<accession>A0A8S0SEN8</accession>
<evidence type="ECO:0000313" key="2">
    <source>
        <dbReference type="Proteomes" id="UP000594638"/>
    </source>
</evidence>
<comment type="caution">
    <text evidence="1">The sequence shown here is derived from an EMBL/GenBank/DDBJ whole genome shotgun (WGS) entry which is preliminary data.</text>
</comment>
<sequence length="158" mass="18146">MSSDSWVSKDGKDKIDMIANRMSVVEGEVIARSELERKTVGFWATCLLGQPREIRSNEWVSAKFVSASSRIKFHSQGTLSLLEFSCADCAEERICARRTRCVLCRVRLVDSSPSSRTLFADYNLVEINGLFWYRDGDRNESYRDIWARLFNFVHCQTG</sequence>
<proteinExistence type="predicted"/>
<dbReference type="AlphaFoldDB" id="A0A8S0SEN8"/>
<keyword evidence="2" id="KW-1185">Reference proteome</keyword>
<protein>
    <submittedName>
        <fullName evidence="1">Uncharacterized protein</fullName>
    </submittedName>
</protein>